<dbReference type="Pfam" id="PF00686">
    <property type="entry name" value="CBM_20"/>
    <property type="match status" value="2"/>
</dbReference>
<proteinExistence type="inferred from homology"/>
<dbReference type="EMBL" id="JAPFFF010000006">
    <property type="protein sequence ID" value="KAK8888050.1"/>
    <property type="molecule type" value="Genomic_DNA"/>
</dbReference>
<dbReference type="SUPFAM" id="SSF49452">
    <property type="entry name" value="Starch-binding domain-like"/>
    <property type="match status" value="2"/>
</dbReference>
<evidence type="ECO:0000259" key="11">
    <source>
        <dbReference type="PROSITE" id="PS51166"/>
    </source>
</evidence>
<reference evidence="12 13" key="1">
    <citation type="submission" date="2024-04" db="EMBL/GenBank/DDBJ databases">
        <title>Tritrichomonas musculus Genome.</title>
        <authorList>
            <person name="Alves-Ferreira E."/>
            <person name="Grigg M."/>
            <person name="Lorenzi H."/>
            <person name="Galac M."/>
        </authorList>
    </citation>
    <scope>NUCLEOTIDE SEQUENCE [LARGE SCALE GENOMIC DNA]</scope>
    <source>
        <strain evidence="12 13">EAF2021</strain>
    </source>
</reference>
<accession>A0ABR2KDF2</accession>
<comment type="caution">
    <text evidence="12">The sequence shown here is derived from an EMBL/GenBank/DDBJ whole genome shotgun (WGS) entry which is preliminary data.</text>
</comment>
<evidence type="ECO:0000313" key="13">
    <source>
        <dbReference type="Proteomes" id="UP001470230"/>
    </source>
</evidence>
<keyword evidence="13" id="KW-1185">Reference proteome</keyword>
<dbReference type="Gene3D" id="2.60.40.10">
    <property type="entry name" value="Immunoglobulins"/>
    <property type="match status" value="2"/>
</dbReference>
<protein>
    <recommendedName>
        <fullName evidence="4">4-alpha-glucanotransferase</fullName>
        <ecNumber evidence="4">2.4.1.25</ecNumber>
    </recommendedName>
    <alternativeName>
        <fullName evidence="9">Amylomaltase</fullName>
    </alternativeName>
    <alternativeName>
        <fullName evidence="10">Disproportionating enzyme</fullName>
    </alternativeName>
</protein>
<evidence type="ECO:0000256" key="7">
    <source>
        <dbReference type="ARBA" id="ARBA00022679"/>
    </source>
</evidence>
<evidence type="ECO:0000256" key="8">
    <source>
        <dbReference type="ARBA" id="ARBA00023277"/>
    </source>
</evidence>
<dbReference type="PROSITE" id="PS51166">
    <property type="entry name" value="CBM20"/>
    <property type="match status" value="2"/>
</dbReference>
<dbReference type="SUPFAM" id="SSF51445">
    <property type="entry name" value="(Trans)glycosidases"/>
    <property type="match status" value="1"/>
</dbReference>
<evidence type="ECO:0000256" key="1">
    <source>
        <dbReference type="ARBA" id="ARBA00000439"/>
    </source>
</evidence>
<dbReference type="SMART" id="SM01065">
    <property type="entry name" value="CBM_2"/>
    <property type="match status" value="2"/>
</dbReference>
<evidence type="ECO:0000256" key="3">
    <source>
        <dbReference type="ARBA" id="ARBA00005684"/>
    </source>
</evidence>
<evidence type="ECO:0000256" key="2">
    <source>
        <dbReference type="ARBA" id="ARBA00004496"/>
    </source>
</evidence>
<organism evidence="12 13">
    <name type="scientific">Tritrichomonas musculus</name>
    <dbReference type="NCBI Taxonomy" id="1915356"/>
    <lineage>
        <taxon>Eukaryota</taxon>
        <taxon>Metamonada</taxon>
        <taxon>Parabasalia</taxon>
        <taxon>Tritrichomonadida</taxon>
        <taxon>Tritrichomonadidae</taxon>
        <taxon>Tritrichomonas</taxon>
    </lineage>
</organism>
<gene>
    <name evidence="12" type="ORF">M9Y10_039110</name>
</gene>
<sequence>MDGGMKTITVVFHFSFRTCNPTEVHVLYQLADKDATDCDFGNDLKLINSPDSNVDFLSDLTINESSPKRLFFKFRYYDNCYSRPASYLITKSLQDPVVISDFERTDNAPVKFTIRFKINYQTYYGQILYIVGSLPELGFWDINYGLRLFHSGTLSQSSKQEGLFSDTRYNWQVDQTFANLPPTISYRYVVVNGNSEPYIEPGTVRYLQFSKDISFNFLEFNDIWRWNEPAQNLFSKRLFDGTLVVRKSVGYPMIEGNADNGNVLCKFCAHCGVVGRARRLFVVGSIPELSQWNPTKGAEMRPSAELQWSATVSIPRSRFPFEFKFVAIGGADVFVWENHENRTATLSAAQANTQFVNIDSWHVSFTNLNFHGAGVCVDLSQLLVSDFNICNKIVLWAAKAGFAAVHLSGLLDTTAMTNEFTNLPLSGFAINPLYADMSDFHDFKINQPETRENILAQKISFLRDFWKKSKGKYMQALNEFRENNKFWLQHYETLCFELNKTNEDNYSDYQQFVDFVQYFLYLQLQRHITIARDSNIAVGIDINFAISEKSAEARYQQELFKLKYSLGVPPSQSNPLGTVLEAYPYDFDNAEGWFKQRISHFSKIFSIIRLESTIRFFRQWIVPRETSILAISGHFDPSVFISFAELETWGLWDVARYIHPYIRPQLLQQLFGDDAMKISNAFLVHKTDGSISFKNEFNNERKLATAETTPEGEELRSKYLPQLLRLLNEVLLVAENDHDYRPRPLLQLAATEGGKEKSFSFSELPLYHQNPFIRLEDEFVNNKQRCLWSFTGRQVVQHLTANSDATFFSDAAGINGDICDEALSNVSVLPLRVQMEGRTKSSLFDDIRGYPYYSLASPQSNMSVPMRVIWKNMPNKASKLWEEEFFESGVPPKEYEDSVAVNIMKQHCWSASMWVLFPIDSLMGAGRHIVEREHAKYGVLDIEAFMKDEEAMQKISEVLQQTKRK</sequence>
<dbReference type="InterPro" id="IPR013784">
    <property type="entry name" value="Carb-bd-like_fold"/>
</dbReference>
<dbReference type="InterPro" id="IPR002044">
    <property type="entry name" value="CBM20"/>
</dbReference>
<name>A0ABR2KDF2_9EUKA</name>
<keyword evidence="7" id="KW-0808">Transferase</keyword>
<dbReference type="InterPro" id="IPR013783">
    <property type="entry name" value="Ig-like_fold"/>
</dbReference>
<evidence type="ECO:0000256" key="9">
    <source>
        <dbReference type="ARBA" id="ARBA00031423"/>
    </source>
</evidence>
<keyword evidence="8" id="KW-0119">Carbohydrate metabolism</keyword>
<evidence type="ECO:0000256" key="6">
    <source>
        <dbReference type="ARBA" id="ARBA00022676"/>
    </source>
</evidence>
<comment type="similarity">
    <text evidence="3">Belongs to the disproportionating enzyme family.</text>
</comment>
<dbReference type="InterPro" id="IPR003385">
    <property type="entry name" value="Glyco_hydro_77"/>
</dbReference>
<keyword evidence="6" id="KW-0328">Glycosyltransferase</keyword>
<evidence type="ECO:0000256" key="4">
    <source>
        <dbReference type="ARBA" id="ARBA00012560"/>
    </source>
</evidence>
<dbReference type="Gene3D" id="3.20.20.80">
    <property type="entry name" value="Glycosidases"/>
    <property type="match status" value="1"/>
</dbReference>
<feature type="domain" description="CBM20" evidence="11">
    <location>
        <begin position="257"/>
        <end position="363"/>
    </location>
</feature>
<dbReference type="Proteomes" id="UP001470230">
    <property type="component" value="Unassembled WGS sequence"/>
</dbReference>
<evidence type="ECO:0000313" key="12">
    <source>
        <dbReference type="EMBL" id="KAK8888050.1"/>
    </source>
</evidence>
<feature type="domain" description="CBM20" evidence="11">
    <location>
        <begin position="106"/>
        <end position="228"/>
    </location>
</feature>
<dbReference type="PANTHER" id="PTHR32518:SF3">
    <property type="entry name" value="4-ALPHA-GLUCANOTRANSFERASE"/>
    <property type="match status" value="1"/>
</dbReference>
<keyword evidence="5" id="KW-0963">Cytoplasm</keyword>
<comment type="subcellular location">
    <subcellularLocation>
        <location evidence="2">Cytoplasm</location>
    </subcellularLocation>
</comment>
<dbReference type="PANTHER" id="PTHR32518">
    <property type="match status" value="1"/>
</dbReference>
<dbReference type="Pfam" id="PF02446">
    <property type="entry name" value="Glyco_hydro_77"/>
    <property type="match status" value="1"/>
</dbReference>
<dbReference type="InterPro" id="IPR017853">
    <property type="entry name" value="GH"/>
</dbReference>
<comment type="catalytic activity">
    <reaction evidence="1">
        <text>Transfers a segment of a (1-&gt;4)-alpha-D-glucan to a new position in an acceptor, which may be glucose or a (1-&gt;4)-alpha-D-glucan.</text>
        <dbReference type="EC" id="2.4.1.25"/>
    </reaction>
</comment>
<dbReference type="EC" id="2.4.1.25" evidence="4"/>
<evidence type="ECO:0000256" key="5">
    <source>
        <dbReference type="ARBA" id="ARBA00022490"/>
    </source>
</evidence>
<evidence type="ECO:0000256" key="10">
    <source>
        <dbReference type="ARBA" id="ARBA00031501"/>
    </source>
</evidence>